<sequence length="171" mass="17948">VSVSSAEEPQPSNTTPVDDNNQGTSSYDDNQQVSVSSDDGPQSNTDSSTSSTFDPYDGVSIPPPPVIDENDDVDTKVSSSSLTFGSGDISEPIISAPIPPDLQAMMAEDDSDGYVEEVYSYTILVSGEIYTTYATTRRAIGNSSDAQSAFKSYGPAAMTVIAAVAGFMLLF</sequence>
<evidence type="ECO:0000313" key="2">
    <source>
        <dbReference type="Proteomes" id="UP001150581"/>
    </source>
</evidence>
<accession>A0ACC1I3I2</accession>
<evidence type="ECO:0000313" key="1">
    <source>
        <dbReference type="EMBL" id="KAJ1880588.1"/>
    </source>
</evidence>
<gene>
    <name evidence="1" type="ORF">LPJ66_011467</name>
</gene>
<protein>
    <submittedName>
        <fullName evidence="1">Uncharacterized protein</fullName>
    </submittedName>
</protein>
<organism evidence="1 2">
    <name type="scientific">Kickxella alabastrina</name>
    <dbReference type="NCBI Taxonomy" id="61397"/>
    <lineage>
        <taxon>Eukaryota</taxon>
        <taxon>Fungi</taxon>
        <taxon>Fungi incertae sedis</taxon>
        <taxon>Zoopagomycota</taxon>
        <taxon>Kickxellomycotina</taxon>
        <taxon>Kickxellomycetes</taxon>
        <taxon>Kickxellales</taxon>
        <taxon>Kickxellaceae</taxon>
        <taxon>Kickxella</taxon>
    </lineage>
</organism>
<dbReference type="EMBL" id="JANBPG010003514">
    <property type="protein sequence ID" value="KAJ1880588.1"/>
    <property type="molecule type" value="Genomic_DNA"/>
</dbReference>
<comment type="caution">
    <text evidence="1">The sequence shown here is derived from an EMBL/GenBank/DDBJ whole genome shotgun (WGS) entry which is preliminary data.</text>
</comment>
<reference evidence="1" key="1">
    <citation type="submission" date="2022-07" db="EMBL/GenBank/DDBJ databases">
        <title>Phylogenomic reconstructions and comparative analyses of Kickxellomycotina fungi.</title>
        <authorList>
            <person name="Reynolds N.K."/>
            <person name="Stajich J.E."/>
            <person name="Barry K."/>
            <person name="Grigoriev I.V."/>
            <person name="Crous P."/>
            <person name="Smith M.E."/>
        </authorList>
    </citation>
    <scope>NUCLEOTIDE SEQUENCE</scope>
    <source>
        <strain evidence="1">Benny 63K</strain>
    </source>
</reference>
<proteinExistence type="predicted"/>
<name>A0ACC1I3I2_9FUNG</name>
<dbReference type="Proteomes" id="UP001150581">
    <property type="component" value="Unassembled WGS sequence"/>
</dbReference>
<feature type="non-terminal residue" evidence="1">
    <location>
        <position position="1"/>
    </location>
</feature>
<keyword evidence="2" id="KW-1185">Reference proteome</keyword>